<evidence type="ECO:0000313" key="2">
    <source>
        <dbReference type="Proteomes" id="UP000076420"/>
    </source>
</evidence>
<name>A0A2C9KR57_BIOGL</name>
<dbReference type="KEGG" id="bgt:106060531"/>
<organism evidence="1 2">
    <name type="scientific">Biomphalaria glabrata</name>
    <name type="common">Bloodfluke planorb</name>
    <name type="synonym">Freshwater snail</name>
    <dbReference type="NCBI Taxonomy" id="6526"/>
    <lineage>
        <taxon>Eukaryota</taxon>
        <taxon>Metazoa</taxon>
        <taxon>Spiralia</taxon>
        <taxon>Lophotrochozoa</taxon>
        <taxon>Mollusca</taxon>
        <taxon>Gastropoda</taxon>
        <taxon>Heterobranchia</taxon>
        <taxon>Euthyneura</taxon>
        <taxon>Panpulmonata</taxon>
        <taxon>Hygrophila</taxon>
        <taxon>Lymnaeoidea</taxon>
        <taxon>Planorbidae</taxon>
        <taxon>Biomphalaria</taxon>
    </lineage>
</organism>
<dbReference type="Proteomes" id="UP000076420">
    <property type="component" value="Unassembled WGS sequence"/>
</dbReference>
<sequence length="124" mass="14375">MLYMDYIQQSAILPPPLNILMLPKAVYRTYKSVRQTSLMTAIRQPMERQESRSSSNFCSSFRQEFQVRTLECTQIRVVKELSRMSSSEEKVEEDGLLVPVESPNILRRLQVISGVPELDTLTYQ</sequence>
<evidence type="ECO:0000313" key="1">
    <source>
        <dbReference type="EnsemblMetazoa" id="BGLB022611-PA"/>
    </source>
</evidence>
<proteinExistence type="predicted"/>
<reference evidence="1" key="1">
    <citation type="submission" date="2020-05" db="UniProtKB">
        <authorList>
            <consortium name="EnsemblMetazoa"/>
        </authorList>
    </citation>
    <scope>IDENTIFICATION</scope>
    <source>
        <strain evidence="1">BB02</strain>
    </source>
</reference>
<accession>A0A2C9KR57</accession>
<dbReference type="VEuPathDB" id="VectorBase:BGLB022611"/>
<protein>
    <submittedName>
        <fullName evidence="1">Uncharacterized protein</fullName>
    </submittedName>
</protein>
<gene>
    <name evidence="1" type="primary">106060531</name>
</gene>
<dbReference type="AlphaFoldDB" id="A0A2C9KR57"/>
<dbReference type="VEuPathDB" id="VectorBase:BGLAX_032099"/>
<dbReference type="EnsemblMetazoa" id="BGLB022611-RA">
    <property type="protein sequence ID" value="BGLB022611-PA"/>
    <property type="gene ID" value="BGLB022611"/>
</dbReference>